<feature type="compositionally biased region" description="Gly residues" evidence="4">
    <location>
        <begin position="839"/>
        <end position="853"/>
    </location>
</feature>
<feature type="region of interest" description="Disordered" evidence="4">
    <location>
        <begin position="265"/>
        <end position="330"/>
    </location>
</feature>
<feature type="compositionally biased region" description="Gly residues" evidence="4">
    <location>
        <begin position="1169"/>
        <end position="1184"/>
    </location>
</feature>
<feature type="compositionally biased region" description="Low complexity" evidence="4">
    <location>
        <begin position="48"/>
        <end position="62"/>
    </location>
</feature>
<keyword evidence="5" id="KW-0812">Transmembrane</keyword>
<feature type="compositionally biased region" description="Polar residues" evidence="4">
    <location>
        <begin position="420"/>
        <end position="440"/>
    </location>
</feature>
<feature type="region of interest" description="Disordered" evidence="4">
    <location>
        <begin position="417"/>
        <end position="459"/>
    </location>
</feature>
<dbReference type="Proteomes" id="UP000261640">
    <property type="component" value="Unplaced"/>
</dbReference>
<feature type="region of interest" description="Disordered" evidence="4">
    <location>
        <begin position="1"/>
        <end position="86"/>
    </location>
</feature>
<keyword evidence="8" id="KW-1185">Reference proteome</keyword>
<keyword evidence="2" id="KW-0694">RNA-binding</keyword>
<accession>A0A3Q3KXG8</accession>
<feature type="compositionally biased region" description="Gly residues" evidence="4">
    <location>
        <begin position="882"/>
        <end position="894"/>
    </location>
</feature>
<keyword evidence="3" id="KW-0943">RNA-mediated gene silencing</keyword>
<dbReference type="PANTHER" id="PTHR13020">
    <property type="entry name" value="TRINUCLEOTIDE REPEAT-CONTAINING GENE 6"/>
    <property type="match status" value="1"/>
</dbReference>
<feature type="compositionally biased region" description="Gly residues" evidence="4">
    <location>
        <begin position="803"/>
        <end position="825"/>
    </location>
</feature>
<protein>
    <submittedName>
        <fullName evidence="7">Trinucleotide repeat containing adaptor 6B</fullName>
    </submittedName>
</protein>
<dbReference type="GeneTree" id="ENSGT00940000155813"/>
<feature type="region of interest" description="Disordered" evidence="4">
    <location>
        <begin position="206"/>
        <end position="227"/>
    </location>
</feature>
<dbReference type="GO" id="GO:0000932">
    <property type="term" value="C:P-body"/>
    <property type="evidence" value="ECO:0007669"/>
    <property type="project" value="TreeGrafter"/>
</dbReference>
<reference evidence="7" key="2">
    <citation type="submission" date="2025-09" db="UniProtKB">
        <authorList>
            <consortium name="Ensembl"/>
        </authorList>
    </citation>
    <scope>IDENTIFICATION</scope>
</reference>
<dbReference type="STRING" id="205130.ENSMAMP00000006163"/>
<evidence type="ECO:0000313" key="8">
    <source>
        <dbReference type="Proteomes" id="UP000261640"/>
    </source>
</evidence>
<feature type="compositionally biased region" description="Low complexity" evidence="4">
    <location>
        <begin position="668"/>
        <end position="678"/>
    </location>
</feature>
<dbReference type="GO" id="GO:0006417">
    <property type="term" value="P:regulation of translation"/>
    <property type="evidence" value="ECO:0007669"/>
    <property type="project" value="UniProtKB-KW"/>
</dbReference>
<feature type="domain" description="Argonaute hook" evidence="6">
    <location>
        <begin position="1067"/>
        <end position="1195"/>
    </location>
</feature>
<feature type="compositionally biased region" description="Polar residues" evidence="4">
    <location>
        <begin position="265"/>
        <end position="274"/>
    </location>
</feature>
<feature type="compositionally biased region" description="Gly residues" evidence="4">
    <location>
        <begin position="908"/>
        <end position="927"/>
    </location>
</feature>
<feature type="compositionally biased region" description="Gly residues" evidence="4">
    <location>
        <begin position="495"/>
        <end position="516"/>
    </location>
</feature>
<feature type="compositionally biased region" description="Low complexity" evidence="4">
    <location>
        <begin position="538"/>
        <end position="564"/>
    </location>
</feature>
<feature type="compositionally biased region" description="Low complexity" evidence="4">
    <location>
        <begin position="707"/>
        <end position="731"/>
    </location>
</feature>
<feature type="compositionally biased region" description="Polar residues" evidence="4">
    <location>
        <begin position="740"/>
        <end position="756"/>
    </location>
</feature>
<sequence>MLNFIPSESHLSALPAVPDLTKPASAQSSATQSSSASPSPGPTPSASPSPATSGPGSAATPSQGGNNAKRLAVQPRYMPREVPPRFRCQQDHKVLLKRGQPPLSSMLLGGGGGGDGPNANTTAVSDSGAAASSLALTSSSVAASTTTSNYANSMWGASSGSQASSQGREKVIVDGNDLEEWPSIAGSDGGGASFIGAGGGSSNNGMSVNSISASGNQSSPTSSFSLPNECMQSSNGVAWGTSASQGHLGGGNAVAAAGPLLQQPSSLSKASTVPGSHDASGPVDGSSGIPGANFNPNANPSAWPALVQQDGPTAAGEGGSSSFHHQGPGGVLSANNSVSLGLGLGGGPVGVVGGHPPLSVNQSSTHQHQLHQMQSRDREMGGGNWDSELAGPKIAGVEGVGGGMDRGVGGDGMNVGDHSLASSWRGQPSYPAANSKTGASRTDGWESGDSGTGGCGAAEGDNGTSVWGYPNSTGAVNAWGSAGTGGNNSQTSGVSQGGWGSSGVGGERGVSGGDWGGSSTSIAGANPAGGEGMSVNCSSNSSSSGGSTGGIPPATSPSSTTATTMTRAWDNQKGEGETGEWGGGVGGQGARGGSSSSGGNSRSGNTTNSSHSRPRRQAPNAEAALQNLLSRSDLDPRVLSNTGWGQTQIRQNTAWDVDENRGPSKGVSSSAASKHPSSLGGLSQYSAGPRTLITDSVTPGINPPLVSSAGSSGEGWESSSNSSSSGASLSGRVAPPPGSNMRNLGVSQSGPVTTTGPGMGSGMIPGHNQQGKASGWSGAGVGAGDRQEAKGWGNDEWRETSRGGNGGGWGDLGQQGDPVSGGWGGSQEDKGTRDWKEVGGNGGGSGWGSGQKVGAGRDWGEQESKSNSGGGGWGDERTDRGGNSGGDTGVGGWGSWDDGTPRRAWGAGATGGGMSGGGGVGVVGGMGSKPHQGLSGVNKSHQMPNSQLGSITGPQAPQQQSQPRNQHPQLQQALDQGAMQGAGGRKPTFQAQNQNQSSTWGPAGVGSVSEPSGWEEPSPQSISRKNEIDDGTSAWGDPDNYNFKPVNLWDKNSAPPVPQQPNRQAAGLGGNRDFSPSGWGGASPTSPTVDNGTAAWGKPTDAPTGWGDTDDAGGKTAGWGNPSPNPIKPGSKSMQDGWGDKDGSMAASRHSSWEDEEEGSGMWNSTGSQGSGSSWGQGSNGGWGQSHAGKKPSNKGPLKAGGGDSWMSPINRQFSNMGLLSDDPSSPNIDLAPGSLQEKKIEAEKRMGMNDYNGDMRKGGRTGGGIAYRPPGSKEAPPVDAGSYYDKVTLHCLLSSLCLLSRLHLILFHYSLFPLVILPFLLGLSLFLLVLSFPYLLCHHSNWSSVGCHCDRPCL</sequence>
<feature type="compositionally biased region" description="Polar residues" evidence="4">
    <location>
        <begin position="989"/>
        <end position="1000"/>
    </location>
</feature>
<feature type="compositionally biased region" description="Basic and acidic residues" evidence="4">
    <location>
        <begin position="785"/>
        <end position="801"/>
    </location>
</feature>
<evidence type="ECO:0000313" key="7">
    <source>
        <dbReference type="Ensembl" id="ENSMAMP00000006163.2"/>
    </source>
</evidence>
<feature type="region of interest" description="Disordered" evidence="4">
    <location>
        <begin position="99"/>
        <end position="121"/>
    </location>
</feature>
<dbReference type="Pfam" id="PF10427">
    <property type="entry name" value="Ago_hook"/>
    <property type="match status" value="1"/>
</dbReference>
<keyword evidence="5" id="KW-0472">Membrane</keyword>
<dbReference type="GO" id="GO:0003723">
    <property type="term" value="F:RNA binding"/>
    <property type="evidence" value="ECO:0007669"/>
    <property type="project" value="UniProtKB-KW"/>
</dbReference>
<feature type="compositionally biased region" description="Basic and acidic residues" evidence="4">
    <location>
        <begin position="827"/>
        <end position="837"/>
    </location>
</feature>
<keyword evidence="1" id="KW-0810">Translation regulation</keyword>
<dbReference type="PANTHER" id="PTHR13020:SF32">
    <property type="entry name" value="TRINUCLEOTIDE REPEAT-CONTAINING GENE 6B PROTEIN"/>
    <property type="match status" value="1"/>
</dbReference>
<dbReference type="InterPro" id="IPR019486">
    <property type="entry name" value="Argonaute_hook_dom"/>
</dbReference>
<reference evidence="7" key="1">
    <citation type="submission" date="2025-08" db="UniProtKB">
        <authorList>
            <consortium name="Ensembl"/>
        </authorList>
    </citation>
    <scope>IDENTIFICATION</scope>
</reference>
<feature type="compositionally biased region" description="Low complexity" evidence="4">
    <location>
        <begin position="23"/>
        <end position="38"/>
    </location>
</feature>
<feature type="compositionally biased region" description="Polar residues" evidence="4">
    <location>
        <begin position="935"/>
        <end position="953"/>
    </location>
</feature>
<feature type="compositionally biased region" description="Low complexity" evidence="4">
    <location>
        <begin position="597"/>
        <end position="611"/>
    </location>
</feature>
<feature type="compositionally biased region" description="Polar residues" evidence="4">
    <location>
        <begin position="213"/>
        <end position="227"/>
    </location>
</feature>
<evidence type="ECO:0000256" key="5">
    <source>
        <dbReference type="SAM" id="Phobius"/>
    </source>
</evidence>
<evidence type="ECO:0000256" key="1">
    <source>
        <dbReference type="ARBA" id="ARBA00022845"/>
    </source>
</evidence>
<feature type="compositionally biased region" description="Low complexity" evidence="4">
    <location>
        <begin position="954"/>
        <end position="972"/>
    </location>
</feature>
<feature type="region of interest" description="Disordered" evidence="4">
    <location>
        <begin position="650"/>
        <end position="1208"/>
    </location>
</feature>
<keyword evidence="5" id="KW-1133">Transmembrane helix</keyword>
<feature type="compositionally biased region" description="Gly residues" evidence="4">
    <location>
        <begin position="579"/>
        <end position="596"/>
    </location>
</feature>
<evidence type="ECO:0000256" key="4">
    <source>
        <dbReference type="SAM" id="MobiDB-lite"/>
    </source>
</evidence>
<feature type="region of interest" description="Disordered" evidence="4">
    <location>
        <begin position="1250"/>
        <end position="1274"/>
    </location>
</feature>
<dbReference type="GO" id="GO:0005654">
    <property type="term" value="C:nucleoplasm"/>
    <property type="evidence" value="ECO:0007669"/>
    <property type="project" value="TreeGrafter"/>
</dbReference>
<evidence type="ECO:0000259" key="6">
    <source>
        <dbReference type="Pfam" id="PF10427"/>
    </source>
</evidence>
<dbReference type="InterPro" id="IPR052068">
    <property type="entry name" value="GW182_domain"/>
</dbReference>
<dbReference type="GO" id="GO:0060213">
    <property type="term" value="P:positive regulation of nuclear-transcribed mRNA poly(A) tail shortening"/>
    <property type="evidence" value="ECO:0007669"/>
    <property type="project" value="TreeGrafter"/>
</dbReference>
<dbReference type="Ensembl" id="ENSMAMT00000006339.2">
    <property type="protein sequence ID" value="ENSMAMP00000006163.2"/>
    <property type="gene ID" value="ENSMAMG00000004162.2"/>
</dbReference>
<feature type="region of interest" description="Disordered" evidence="4">
    <location>
        <begin position="480"/>
        <end position="620"/>
    </location>
</feature>
<evidence type="ECO:0000256" key="2">
    <source>
        <dbReference type="ARBA" id="ARBA00022884"/>
    </source>
</evidence>
<name>A0A3Q3KXG8_9TELE</name>
<dbReference type="InParanoid" id="A0A3Q3KXG8"/>
<evidence type="ECO:0000256" key="3">
    <source>
        <dbReference type="ARBA" id="ARBA00023158"/>
    </source>
</evidence>
<dbReference type="GO" id="GO:0035195">
    <property type="term" value="P:miRNA-mediated post-transcriptional gene silencing"/>
    <property type="evidence" value="ECO:0007669"/>
    <property type="project" value="TreeGrafter"/>
</dbReference>
<proteinExistence type="predicted"/>
<feature type="transmembrane region" description="Helical" evidence="5">
    <location>
        <begin position="1315"/>
        <end position="1337"/>
    </location>
</feature>
<organism evidence="7 8">
    <name type="scientific">Mastacembelus armatus</name>
    <name type="common">zig-zag eel</name>
    <dbReference type="NCBI Taxonomy" id="205130"/>
    <lineage>
        <taxon>Eukaryota</taxon>
        <taxon>Metazoa</taxon>
        <taxon>Chordata</taxon>
        <taxon>Craniata</taxon>
        <taxon>Vertebrata</taxon>
        <taxon>Euteleostomi</taxon>
        <taxon>Actinopterygii</taxon>
        <taxon>Neopterygii</taxon>
        <taxon>Teleostei</taxon>
        <taxon>Neoteleostei</taxon>
        <taxon>Acanthomorphata</taxon>
        <taxon>Anabantaria</taxon>
        <taxon>Synbranchiformes</taxon>
        <taxon>Mastacembelidae</taxon>
        <taxon>Mastacembelus</taxon>
    </lineage>
</organism>